<dbReference type="InterPro" id="IPR002659">
    <property type="entry name" value="Glyco_trans_31"/>
</dbReference>
<dbReference type="GO" id="GO:0000139">
    <property type="term" value="C:Golgi membrane"/>
    <property type="evidence" value="ECO:0007669"/>
    <property type="project" value="UniProtKB-SubCell"/>
</dbReference>
<organism evidence="10 11">
    <name type="scientific">Ancylostoma ceylanicum</name>
    <dbReference type="NCBI Taxonomy" id="53326"/>
    <lineage>
        <taxon>Eukaryota</taxon>
        <taxon>Metazoa</taxon>
        <taxon>Ecdysozoa</taxon>
        <taxon>Nematoda</taxon>
        <taxon>Chromadorea</taxon>
        <taxon>Rhabditida</taxon>
        <taxon>Rhabditina</taxon>
        <taxon>Rhabditomorpha</taxon>
        <taxon>Strongyloidea</taxon>
        <taxon>Ancylostomatidae</taxon>
        <taxon>Ancylostomatinae</taxon>
        <taxon>Ancylostoma</taxon>
    </lineage>
</organism>
<keyword evidence="6" id="KW-0735">Signal-anchor</keyword>
<sequence>MISLNYSRSNHSVIRDPKNKWYVSYEEFMGNVYVPHCLGFAYTVPRQAILGILDVAHLERFFWVNNADFSQ</sequence>
<evidence type="ECO:0000256" key="5">
    <source>
        <dbReference type="ARBA" id="ARBA00022692"/>
    </source>
</evidence>
<comment type="similarity">
    <text evidence="2">Belongs to the glycosyltransferase 31 family.</text>
</comment>
<evidence type="ECO:0000256" key="2">
    <source>
        <dbReference type="ARBA" id="ARBA00008661"/>
    </source>
</evidence>
<evidence type="ECO:0000313" key="11">
    <source>
        <dbReference type="Proteomes" id="UP000024635"/>
    </source>
</evidence>
<keyword evidence="4" id="KW-0808">Transferase</keyword>
<accession>A0A016T656</accession>
<evidence type="ECO:0000313" key="10">
    <source>
        <dbReference type="EMBL" id="EYB98064.1"/>
    </source>
</evidence>
<protein>
    <submittedName>
        <fullName evidence="10">Uncharacterized protein</fullName>
    </submittedName>
</protein>
<evidence type="ECO:0000256" key="8">
    <source>
        <dbReference type="ARBA" id="ARBA00023034"/>
    </source>
</evidence>
<evidence type="ECO:0000256" key="6">
    <source>
        <dbReference type="ARBA" id="ARBA00022968"/>
    </source>
</evidence>
<keyword evidence="8" id="KW-0333">Golgi apparatus</keyword>
<dbReference type="EMBL" id="JARK01001470">
    <property type="protein sequence ID" value="EYB98064.1"/>
    <property type="molecule type" value="Genomic_DNA"/>
</dbReference>
<evidence type="ECO:0000256" key="3">
    <source>
        <dbReference type="ARBA" id="ARBA00022676"/>
    </source>
</evidence>
<keyword evidence="3" id="KW-0328">Glycosyltransferase</keyword>
<comment type="subcellular location">
    <subcellularLocation>
        <location evidence="1">Golgi apparatus membrane</location>
        <topology evidence="1">Single-pass type II membrane protein</topology>
    </subcellularLocation>
</comment>
<evidence type="ECO:0000256" key="1">
    <source>
        <dbReference type="ARBA" id="ARBA00004323"/>
    </source>
</evidence>
<comment type="caution">
    <text evidence="10">The sequence shown here is derived from an EMBL/GenBank/DDBJ whole genome shotgun (WGS) entry which is preliminary data.</text>
</comment>
<evidence type="ECO:0000256" key="4">
    <source>
        <dbReference type="ARBA" id="ARBA00022679"/>
    </source>
</evidence>
<evidence type="ECO:0000256" key="7">
    <source>
        <dbReference type="ARBA" id="ARBA00022989"/>
    </source>
</evidence>
<dbReference type="GO" id="GO:0016758">
    <property type="term" value="F:hexosyltransferase activity"/>
    <property type="evidence" value="ECO:0007669"/>
    <property type="project" value="InterPro"/>
</dbReference>
<evidence type="ECO:0000256" key="9">
    <source>
        <dbReference type="ARBA" id="ARBA00023136"/>
    </source>
</evidence>
<name>A0A016T656_9BILA</name>
<keyword evidence="7" id="KW-1133">Transmembrane helix</keyword>
<reference evidence="11" key="1">
    <citation type="journal article" date="2015" name="Nat. Genet.">
        <title>The genome and transcriptome of the zoonotic hookworm Ancylostoma ceylanicum identify infection-specific gene families.</title>
        <authorList>
            <person name="Schwarz E.M."/>
            <person name="Hu Y."/>
            <person name="Antoshechkin I."/>
            <person name="Miller M.M."/>
            <person name="Sternberg P.W."/>
            <person name="Aroian R.V."/>
        </authorList>
    </citation>
    <scope>NUCLEOTIDE SEQUENCE</scope>
    <source>
        <strain evidence="11">HY135</strain>
    </source>
</reference>
<keyword evidence="11" id="KW-1185">Reference proteome</keyword>
<gene>
    <name evidence="10" type="primary">Acey_s0134.g1829</name>
    <name evidence="10" type="ORF">Y032_0134g1829</name>
</gene>
<dbReference type="Pfam" id="PF01762">
    <property type="entry name" value="Galactosyl_T"/>
    <property type="match status" value="1"/>
</dbReference>
<dbReference type="OrthoDB" id="6355886at2759"/>
<proteinExistence type="inferred from homology"/>
<keyword evidence="5" id="KW-0812">Transmembrane</keyword>
<dbReference type="AlphaFoldDB" id="A0A016T656"/>
<keyword evidence="9" id="KW-0472">Membrane</keyword>
<dbReference type="Proteomes" id="UP000024635">
    <property type="component" value="Unassembled WGS sequence"/>
</dbReference>